<evidence type="ECO:0000313" key="2">
    <source>
        <dbReference type="EMBL" id="OLO11593.1"/>
    </source>
</evidence>
<dbReference type="EMBL" id="MSDQ01000020">
    <property type="protein sequence ID" value="OLO11593.1"/>
    <property type="molecule type" value="Genomic_DNA"/>
</dbReference>
<organism evidence="2 3">
    <name type="scientific">Chromohalobacter japonicus</name>
    <dbReference type="NCBI Taxonomy" id="223900"/>
    <lineage>
        <taxon>Bacteria</taxon>
        <taxon>Pseudomonadati</taxon>
        <taxon>Pseudomonadota</taxon>
        <taxon>Gammaproteobacteria</taxon>
        <taxon>Oceanospirillales</taxon>
        <taxon>Halomonadaceae</taxon>
        <taxon>Chromohalobacter</taxon>
    </lineage>
</organism>
<feature type="signal peptide" evidence="1">
    <location>
        <begin position="1"/>
        <end position="22"/>
    </location>
</feature>
<keyword evidence="1" id="KW-0732">Signal</keyword>
<accession>A0A1Q8TD41</accession>
<reference evidence="2 3" key="1">
    <citation type="submission" date="2016-12" db="EMBL/GenBank/DDBJ databases">
        <title>Draft genome sequences of strains Salinicola socius SMB35, Salinicola sp. MH3R3-1 and Chromohalobacter sp. SMB17 from the Verkhnekamsk potash mining region of Russia.</title>
        <authorList>
            <person name="Mavrodi D.V."/>
            <person name="Olsson B.E."/>
            <person name="Korsakova E.S."/>
            <person name="Pyankova A."/>
            <person name="Mavrodi O.V."/>
            <person name="Plotnikova E.G."/>
        </authorList>
    </citation>
    <scope>NUCLEOTIDE SEQUENCE [LARGE SCALE GENOMIC DNA]</scope>
    <source>
        <strain evidence="2 3">SMB17</strain>
    </source>
</reference>
<evidence type="ECO:0000313" key="3">
    <source>
        <dbReference type="Proteomes" id="UP000186806"/>
    </source>
</evidence>
<protein>
    <recommendedName>
        <fullName evidence="4">PEGA domain-containing protein</fullName>
    </recommendedName>
</protein>
<dbReference type="PROSITE" id="PS51257">
    <property type="entry name" value="PROKAR_LIPOPROTEIN"/>
    <property type="match status" value="1"/>
</dbReference>
<evidence type="ECO:0000256" key="1">
    <source>
        <dbReference type="SAM" id="SignalP"/>
    </source>
</evidence>
<dbReference type="RefSeq" id="WP_075368971.1">
    <property type="nucleotide sequence ID" value="NZ_MSDQ01000020.1"/>
</dbReference>
<dbReference type="AlphaFoldDB" id="A0A1Q8TD41"/>
<name>A0A1Q8TD41_9GAMM</name>
<feature type="chain" id="PRO_5013136153" description="PEGA domain-containing protein" evidence="1">
    <location>
        <begin position="23"/>
        <end position="171"/>
    </location>
</feature>
<evidence type="ECO:0008006" key="4">
    <source>
        <dbReference type="Google" id="ProtNLM"/>
    </source>
</evidence>
<gene>
    <name evidence="2" type="ORF">BTW10_08120</name>
</gene>
<keyword evidence="3" id="KW-1185">Reference proteome</keyword>
<proteinExistence type="predicted"/>
<sequence>MNLKMTAAAICAAGVVSLSGCASIVGDTDQQITINSTPSQADLVITDETNQQVFQGKTPTTVTLKKADGSYFGGKDYSVTLSKDGYESRAISISSSPNGWYIGGNLVFGGLIGWLIVDPLTGAMYTLSPDEINGNLGESVARREGSQELNLVLLKDIPDNLRDDMQLLGQI</sequence>
<dbReference type="Proteomes" id="UP000186806">
    <property type="component" value="Unassembled WGS sequence"/>
</dbReference>
<comment type="caution">
    <text evidence="2">The sequence shown here is derived from an EMBL/GenBank/DDBJ whole genome shotgun (WGS) entry which is preliminary data.</text>
</comment>